<protein>
    <submittedName>
        <fullName evidence="2">Uncharacterized protein</fullName>
    </submittedName>
</protein>
<feature type="compositionally biased region" description="Polar residues" evidence="1">
    <location>
        <begin position="64"/>
        <end position="76"/>
    </location>
</feature>
<reference evidence="3" key="1">
    <citation type="submission" date="2009-05" db="EMBL/GenBank/DDBJ databases">
        <title>The genome sequence of Ajellomyces capsulatus strain H143.</title>
        <authorList>
            <person name="Champion M."/>
            <person name="Cuomo C.A."/>
            <person name="Ma L.-J."/>
            <person name="Henn M.R."/>
            <person name="Sil A."/>
            <person name="Goldman B."/>
            <person name="Young S.K."/>
            <person name="Kodira C.D."/>
            <person name="Zeng Q."/>
            <person name="Koehrsen M."/>
            <person name="Alvarado L."/>
            <person name="Berlin A.M."/>
            <person name="Borenstein D."/>
            <person name="Chen Z."/>
            <person name="Engels R."/>
            <person name="Freedman E."/>
            <person name="Gellesch M."/>
            <person name="Goldberg J."/>
            <person name="Griggs A."/>
            <person name="Gujja S."/>
            <person name="Heiman D.I."/>
            <person name="Hepburn T.A."/>
            <person name="Howarth C."/>
            <person name="Jen D."/>
            <person name="Larson L."/>
            <person name="Lewis B."/>
            <person name="Mehta T."/>
            <person name="Park D."/>
            <person name="Pearson M."/>
            <person name="Roberts A."/>
            <person name="Saif S."/>
            <person name="Shea T.D."/>
            <person name="Shenoy N."/>
            <person name="Sisk P."/>
            <person name="Stolte C."/>
            <person name="Sykes S."/>
            <person name="Walk T."/>
            <person name="White J."/>
            <person name="Yandava C."/>
            <person name="Klein B."/>
            <person name="McEwen J.G."/>
            <person name="Puccia R."/>
            <person name="Goldman G.H."/>
            <person name="Felipe M.S."/>
            <person name="Nino-Vega G."/>
            <person name="San-Blas G."/>
            <person name="Taylor J.W."/>
            <person name="Mendoza L."/>
            <person name="Galagan J.E."/>
            <person name="Nusbaum C."/>
            <person name="Birren B.W."/>
        </authorList>
    </citation>
    <scope>NUCLEOTIDE SEQUENCE [LARGE SCALE GENOMIC DNA]</scope>
    <source>
        <strain evidence="3">H143</strain>
    </source>
</reference>
<proteinExistence type="predicted"/>
<feature type="region of interest" description="Disordered" evidence="1">
    <location>
        <begin position="1"/>
        <end position="119"/>
    </location>
</feature>
<accession>C6HC47</accession>
<evidence type="ECO:0000313" key="3">
    <source>
        <dbReference type="Proteomes" id="UP000002624"/>
    </source>
</evidence>
<dbReference type="AlphaFoldDB" id="C6HC47"/>
<name>C6HC47_AJECH</name>
<dbReference type="EMBL" id="GG692422">
    <property type="protein sequence ID" value="EER42137.1"/>
    <property type="molecule type" value="Genomic_DNA"/>
</dbReference>
<evidence type="ECO:0000256" key="1">
    <source>
        <dbReference type="SAM" id="MobiDB-lite"/>
    </source>
</evidence>
<feature type="compositionally biased region" description="Polar residues" evidence="1">
    <location>
        <begin position="1"/>
        <end position="15"/>
    </location>
</feature>
<gene>
    <name evidence="2" type="ORF">HCDG_03596</name>
</gene>
<dbReference type="Proteomes" id="UP000002624">
    <property type="component" value="Unassembled WGS sequence"/>
</dbReference>
<evidence type="ECO:0000313" key="2">
    <source>
        <dbReference type="EMBL" id="EER42137.1"/>
    </source>
</evidence>
<organism evidence="2 3">
    <name type="scientific">Ajellomyces capsulatus (strain H143)</name>
    <name type="common">Darling's disease fungus</name>
    <name type="synonym">Histoplasma capsulatum</name>
    <dbReference type="NCBI Taxonomy" id="544712"/>
    <lineage>
        <taxon>Eukaryota</taxon>
        <taxon>Fungi</taxon>
        <taxon>Dikarya</taxon>
        <taxon>Ascomycota</taxon>
        <taxon>Pezizomycotina</taxon>
        <taxon>Eurotiomycetes</taxon>
        <taxon>Eurotiomycetidae</taxon>
        <taxon>Onygenales</taxon>
        <taxon>Ajellomycetaceae</taxon>
        <taxon>Histoplasma</taxon>
    </lineage>
</organism>
<sequence>MSSPSRPSVPITSGLTRVIRPARGLKSSKATTTTHPAWLGPPPPPKAPGSGLRASLSPLPSVCPSHSTPQWNQGRPQGTKRRSMKLIRNINKSRPSHMQREGHDEVEEAAEEKEREEVVPHTVLCLPSDLVMNHEP</sequence>
<dbReference type="VEuPathDB" id="FungiDB:HCDG_03596"/>
<dbReference type="HOGENOM" id="CLU_1874848_0_0_1"/>